<dbReference type="PANTHER" id="PTHR43542">
    <property type="entry name" value="METHYLTRANSFERASE"/>
    <property type="match status" value="1"/>
</dbReference>
<keyword evidence="1 3" id="KW-0489">Methyltransferase</keyword>
<dbReference type="OrthoDB" id="9803017at2"/>
<comment type="caution">
    <text evidence="3">The sequence shown here is derived from an EMBL/GenBank/DDBJ whole genome shotgun (WGS) entry which is preliminary data.</text>
</comment>
<evidence type="ECO:0000313" key="4">
    <source>
        <dbReference type="Proteomes" id="UP000237344"/>
    </source>
</evidence>
<proteinExistence type="predicted"/>
<dbReference type="PANTHER" id="PTHR43542:SF1">
    <property type="entry name" value="METHYLTRANSFERASE"/>
    <property type="match status" value="1"/>
</dbReference>
<evidence type="ECO:0000256" key="1">
    <source>
        <dbReference type="ARBA" id="ARBA00022603"/>
    </source>
</evidence>
<keyword evidence="4" id="KW-1185">Reference proteome</keyword>
<dbReference type="InterPro" id="IPR002052">
    <property type="entry name" value="DNA_methylase_N6_adenine_CS"/>
</dbReference>
<dbReference type="GO" id="GO:0003676">
    <property type="term" value="F:nucleic acid binding"/>
    <property type="evidence" value="ECO:0007669"/>
    <property type="project" value="InterPro"/>
</dbReference>
<gene>
    <name evidence="3" type="primary">rsmD</name>
    <name evidence="3" type="ORF">KMAL_16640</name>
</gene>
<dbReference type="Gene3D" id="3.40.50.150">
    <property type="entry name" value="Vaccinia Virus protein VP39"/>
    <property type="match status" value="1"/>
</dbReference>
<dbReference type="PROSITE" id="PS00092">
    <property type="entry name" value="N6_MTASE"/>
    <property type="match status" value="1"/>
</dbReference>
<evidence type="ECO:0000256" key="2">
    <source>
        <dbReference type="ARBA" id="ARBA00022679"/>
    </source>
</evidence>
<protein>
    <submittedName>
        <fullName evidence="3">Ribosomal RNA small subunit methyltransferase D</fullName>
        <ecNumber evidence="3">2.1.1.171</ecNumber>
    </submittedName>
</protein>
<dbReference type="NCBIfam" id="TIGR00095">
    <property type="entry name" value="16S rRNA (guanine(966)-N(2))-methyltransferase RsmD"/>
    <property type="match status" value="1"/>
</dbReference>
<dbReference type="RefSeq" id="WP_110095251.1">
    <property type="nucleotide sequence ID" value="NZ_NKUE01000010.1"/>
</dbReference>
<dbReference type="InterPro" id="IPR029063">
    <property type="entry name" value="SAM-dependent_MTases_sf"/>
</dbReference>
<keyword evidence="2 3" id="KW-0808">Transferase</keyword>
<dbReference type="AlphaFoldDB" id="A0A2S3W1K9"/>
<dbReference type="SUPFAM" id="SSF53335">
    <property type="entry name" value="S-adenosyl-L-methionine-dependent methyltransferases"/>
    <property type="match status" value="1"/>
</dbReference>
<dbReference type="EC" id="2.1.1.171" evidence="3"/>
<accession>A0A2S3W1K9</accession>
<dbReference type="Proteomes" id="UP000237344">
    <property type="component" value="Unassembled WGS sequence"/>
</dbReference>
<dbReference type="EMBL" id="POTC01000018">
    <property type="protein sequence ID" value="POF62726.1"/>
    <property type="molecule type" value="Genomic_DNA"/>
</dbReference>
<reference evidence="3 4" key="1">
    <citation type="submission" date="2018-01" db="EMBL/GenBank/DDBJ databases">
        <title>Draft Genome Sequence of Komagataeibacter maltaceti LMG 1529, a Vinegar Producing Acetic Acid Bacterium Isolated from Malt Vinegar Brewery Acetifiers.</title>
        <authorList>
            <person name="Zhang Q."/>
            <person name="Hollensteiner J."/>
            <person name="Poehlein A."/>
            <person name="Daniel R."/>
        </authorList>
    </citation>
    <scope>NUCLEOTIDE SEQUENCE [LARGE SCALE GENOMIC DNA]</scope>
    <source>
        <strain evidence="3 4">LMG 1529</strain>
    </source>
</reference>
<evidence type="ECO:0000313" key="3">
    <source>
        <dbReference type="EMBL" id="POF62726.1"/>
    </source>
</evidence>
<sequence length="191" mass="20234">MRIVAGRFRGRALRAPPGRVTRPTADRVRQALFDMLMHAPWAGRGRVEGAQVIDGFAGTGGLGLEALSRGAAGALFIESDRNALSALRDNIAACGAQAMAQVRAWNMTRLPPRGAASPADLVFLDPPYGRDLPAAALATLERGGWIAPDALVIVETAADEAPPLAPEHLLAQREHGAARLSVWRHGDGRAR</sequence>
<dbReference type="PIRSF" id="PIRSF004553">
    <property type="entry name" value="CHP00095"/>
    <property type="match status" value="1"/>
</dbReference>
<name>A0A2S3W1K9_9PROT</name>
<dbReference type="InterPro" id="IPR004398">
    <property type="entry name" value="RNA_MeTrfase_RsmD"/>
</dbReference>
<dbReference type="Pfam" id="PF03602">
    <property type="entry name" value="Cons_hypoth95"/>
    <property type="match status" value="1"/>
</dbReference>
<dbReference type="GO" id="GO:0052913">
    <property type="term" value="F:16S rRNA (guanine(966)-N(2))-methyltransferase activity"/>
    <property type="evidence" value="ECO:0007669"/>
    <property type="project" value="UniProtKB-EC"/>
</dbReference>
<organism evidence="3 4">
    <name type="scientific">Novacetimonas maltaceti</name>
    <dbReference type="NCBI Taxonomy" id="1203393"/>
    <lineage>
        <taxon>Bacteria</taxon>
        <taxon>Pseudomonadati</taxon>
        <taxon>Pseudomonadota</taxon>
        <taxon>Alphaproteobacteria</taxon>
        <taxon>Acetobacterales</taxon>
        <taxon>Acetobacteraceae</taxon>
        <taxon>Novacetimonas</taxon>
    </lineage>
</organism>